<feature type="signal peptide" evidence="3">
    <location>
        <begin position="1"/>
        <end position="19"/>
    </location>
</feature>
<feature type="region of interest" description="Disordered" evidence="2">
    <location>
        <begin position="25"/>
        <end position="62"/>
    </location>
</feature>
<dbReference type="InterPro" id="IPR001677">
    <property type="entry name" value="TbpB_B_D"/>
</dbReference>
<evidence type="ECO:0000259" key="4">
    <source>
        <dbReference type="Pfam" id="PF01298"/>
    </source>
</evidence>
<proteinExistence type="predicted"/>
<gene>
    <name evidence="5" type="ORF">MB824_06490</name>
</gene>
<organism evidence="5 6">
    <name type="scientific">Kingella pumchi</name>
    <dbReference type="NCBI Taxonomy" id="2779506"/>
    <lineage>
        <taxon>Bacteria</taxon>
        <taxon>Pseudomonadati</taxon>
        <taxon>Pseudomonadota</taxon>
        <taxon>Betaproteobacteria</taxon>
        <taxon>Neisseriales</taxon>
        <taxon>Neisseriaceae</taxon>
        <taxon>Kingella</taxon>
    </lineage>
</organism>
<dbReference type="Proteomes" id="UP001298424">
    <property type="component" value="Unassembled WGS sequence"/>
</dbReference>
<dbReference type="EMBL" id="JAKOOW010000024">
    <property type="protein sequence ID" value="MCG6504139.1"/>
    <property type="molecule type" value="Genomic_DNA"/>
</dbReference>
<evidence type="ECO:0000313" key="6">
    <source>
        <dbReference type="Proteomes" id="UP001298424"/>
    </source>
</evidence>
<dbReference type="SUPFAM" id="SSF56925">
    <property type="entry name" value="OMPA-like"/>
    <property type="match status" value="1"/>
</dbReference>
<reference evidence="5 6" key="1">
    <citation type="submission" date="2022-02" db="EMBL/GenBank/DDBJ databases">
        <title>Genome sequence data of Kingella unionensis sp. nov. strain CICC 24913 (CCUG 75125).</title>
        <authorList>
            <person name="Xiao M."/>
        </authorList>
    </citation>
    <scope>NUCLEOTIDE SEQUENCE [LARGE SCALE GENOMIC DNA]</scope>
    <source>
        <strain evidence="5 6">CICC 24913</strain>
    </source>
</reference>
<feature type="chain" id="PRO_5046938952" evidence="3">
    <location>
        <begin position="20"/>
        <end position="244"/>
    </location>
</feature>
<name>A0ABS9NMV6_9NEIS</name>
<accession>A0ABS9NMV6</accession>
<dbReference type="InterPro" id="IPR011250">
    <property type="entry name" value="OMP/PagP_B-barrel"/>
</dbReference>
<feature type="domain" description="Transferrin-binding protein B C-lobe/N-lobe beta-barrel" evidence="4">
    <location>
        <begin position="141"/>
        <end position="243"/>
    </location>
</feature>
<dbReference type="Gene3D" id="2.40.160.90">
    <property type="match status" value="1"/>
</dbReference>
<evidence type="ECO:0000256" key="1">
    <source>
        <dbReference type="ARBA" id="ARBA00004442"/>
    </source>
</evidence>
<protein>
    <submittedName>
        <fullName evidence="5">Transferrin-binding protein-like solute binding protein</fullName>
    </submittedName>
</protein>
<dbReference type="Pfam" id="PF01298">
    <property type="entry name" value="TbpB_B_D"/>
    <property type="match status" value="1"/>
</dbReference>
<evidence type="ECO:0000313" key="5">
    <source>
        <dbReference type="EMBL" id="MCG6504139.1"/>
    </source>
</evidence>
<evidence type="ECO:0000256" key="2">
    <source>
        <dbReference type="SAM" id="MobiDB-lite"/>
    </source>
</evidence>
<keyword evidence="6" id="KW-1185">Reference proteome</keyword>
<feature type="compositionally biased region" description="Low complexity" evidence="2">
    <location>
        <begin position="27"/>
        <end position="60"/>
    </location>
</feature>
<dbReference type="RefSeq" id="WP_238747102.1">
    <property type="nucleotide sequence ID" value="NZ_JAKOOW010000024.1"/>
</dbReference>
<dbReference type="PROSITE" id="PS51257">
    <property type="entry name" value="PROKAR_LIPOPROTEIN"/>
    <property type="match status" value="1"/>
</dbReference>
<keyword evidence="3" id="KW-0732">Signal</keyword>
<evidence type="ECO:0000256" key="3">
    <source>
        <dbReference type="SAM" id="SignalP"/>
    </source>
</evidence>
<comment type="caution">
    <text evidence="5">The sequence shown here is derived from an EMBL/GenBank/DDBJ whole genome shotgun (WGS) entry which is preliminary data.</text>
</comment>
<comment type="subcellular location">
    <subcellularLocation>
        <location evidence="1">Cell outer membrane</location>
    </subcellularLocation>
</comment>
<sequence length="244" mass="24837">MKKTTLAALIGATALVLSACGGGGGSSSPNTSANNTVPNNNNNNANNNGNANNNNGGNANIGKNTATDFKSVQASQLDKLTVGGVTISLTGLRAGTWFNNNNSNGNYAVGGTTYSSVRFGFAGKSVNNRTPFVHGVETTNMPTSGQFKYSGLHMNSDGKGAGFQGGKNSAELTADFGARKLTGTLTGAANETYQINADIKGNRFSGTAADKTYSEGGFYGNNAAEVAGSYKKGDITGVFGAQKQ</sequence>